<evidence type="ECO:0000313" key="3">
    <source>
        <dbReference type="EMBL" id="KAL2642638.1"/>
    </source>
</evidence>
<dbReference type="AlphaFoldDB" id="A0ABD1Z4H0"/>
<comment type="caution">
    <text evidence="3">The sequence shown here is derived from an EMBL/GenBank/DDBJ whole genome shotgun (WGS) entry which is preliminary data.</text>
</comment>
<feature type="coiled-coil region" evidence="1">
    <location>
        <begin position="164"/>
        <end position="231"/>
    </location>
</feature>
<gene>
    <name evidence="3" type="ORF">R1flu_010225</name>
</gene>
<evidence type="ECO:0000313" key="4">
    <source>
        <dbReference type="Proteomes" id="UP001605036"/>
    </source>
</evidence>
<accession>A0ABD1Z4H0</accession>
<sequence length="310" mass="35484">MRSLSGVKPPRCASANATPRSHAGSQKQTPRTPVLRARSSGAIGTGELGGVDELLHRAGGKPLPPPWNPHGELPLSRSHLLSPRMKPVSRLSMAARDKESLLAEIIQLKKTMIQQGELLKTKNARNSAIEHRNRMLEMDVFYLETALNADGPRTGSPHRLRAKLQSLQTAVEQLQDTCDAQREELIQLRRDLRVTRMREVEVERDVFSDEVKRLQKVVKRLQTMHKKIRCENRDLGRFKTKCQKLEMVNQRLESCMTARSIKPQAQPKSGIHRQNMQNIVSSHRNSVQFRTKQWRFTKVLHRRLKDLKTT</sequence>
<evidence type="ECO:0000256" key="1">
    <source>
        <dbReference type="SAM" id="Coils"/>
    </source>
</evidence>
<reference evidence="3 4" key="1">
    <citation type="submission" date="2024-09" db="EMBL/GenBank/DDBJ databases">
        <title>Chromosome-scale assembly of Riccia fluitans.</title>
        <authorList>
            <person name="Paukszto L."/>
            <person name="Sawicki J."/>
            <person name="Karawczyk K."/>
            <person name="Piernik-Szablinska J."/>
            <person name="Szczecinska M."/>
            <person name="Mazdziarz M."/>
        </authorList>
    </citation>
    <scope>NUCLEOTIDE SEQUENCE [LARGE SCALE GENOMIC DNA]</scope>
    <source>
        <strain evidence="3">Rf_01</strain>
        <tissue evidence="3">Aerial parts of the thallus</tissue>
    </source>
</reference>
<proteinExistence type="predicted"/>
<dbReference type="EMBL" id="JBHFFA010000002">
    <property type="protein sequence ID" value="KAL2642638.1"/>
    <property type="molecule type" value="Genomic_DNA"/>
</dbReference>
<evidence type="ECO:0000256" key="2">
    <source>
        <dbReference type="SAM" id="MobiDB-lite"/>
    </source>
</evidence>
<name>A0ABD1Z4H0_9MARC</name>
<feature type="region of interest" description="Disordered" evidence="2">
    <location>
        <begin position="1"/>
        <end position="46"/>
    </location>
</feature>
<protein>
    <submittedName>
        <fullName evidence="3">Uncharacterized protein</fullName>
    </submittedName>
</protein>
<keyword evidence="4" id="KW-1185">Reference proteome</keyword>
<feature type="compositionally biased region" description="Polar residues" evidence="2">
    <location>
        <begin position="15"/>
        <end position="31"/>
    </location>
</feature>
<organism evidence="3 4">
    <name type="scientific">Riccia fluitans</name>
    <dbReference type="NCBI Taxonomy" id="41844"/>
    <lineage>
        <taxon>Eukaryota</taxon>
        <taxon>Viridiplantae</taxon>
        <taxon>Streptophyta</taxon>
        <taxon>Embryophyta</taxon>
        <taxon>Marchantiophyta</taxon>
        <taxon>Marchantiopsida</taxon>
        <taxon>Marchantiidae</taxon>
        <taxon>Marchantiales</taxon>
        <taxon>Ricciaceae</taxon>
        <taxon>Riccia</taxon>
    </lineage>
</organism>
<dbReference type="Proteomes" id="UP001605036">
    <property type="component" value="Unassembled WGS sequence"/>
</dbReference>
<keyword evidence="1" id="KW-0175">Coiled coil</keyword>